<protein>
    <submittedName>
        <fullName evidence="1">Uncharacterized protein</fullName>
    </submittedName>
</protein>
<reference evidence="1" key="1">
    <citation type="submission" date="2021-01" db="EMBL/GenBank/DDBJ databases">
        <authorList>
            <consortium name="Genoscope - CEA"/>
            <person name="William W."/>
        </authorList>
    </citation>
    <scope>NUCLEOTIDE SEQUENCE</scope>
</reference>
<dbReference type="EMBL" id="CAJJDN010000006">
    <property type="protein sequence ID" value="CAD8051956.1"/>
    <property type="molecule type" value="Genomic_DNA"/>
</dbReference>
<name>A0A8S1KFM0_9CILI</name>
<evidence type="ECO:0000313" key="2">
    <source>
        <dbReference type="Proteomes" id="UP000692954"/>
    </source>
</evidence>
<gene>
    <name evidence="1" type="ORF">PSON_ATCC_30995.1.T0060159</name>
</gene>
<comment type="caution">
    <text evidence="1">The sequence shown here is derived from an EMBL/GenBank/DDBJ whole genome shotgun (WGS) entry which is preliminary data.</text>
</comment>
<sequence>MYFRQHCLECDSILSDPWVCVLNAIYLCENCAMILSTEAGTTKIKKYSQLDAEEMDKVKKGGNYKFKLNVQNTNDKFHSNKALQYRFELALGLSEYDSDMSTNYASPNKSTIYQPEQKKRLAKVLEIEGMQQDIEWLQIQYQILTRDFKKKVDKNYYLTKIEEIGKKFLEKEKQKQVLQKQIISQNDVFSSFSALLKKQT</sequence>
<dbReference type="Proteomes" id="UP000692954">
    <property type="component" value="Unassembled WGS sequence"/>
</dbReference>
<evidence type="ECO:0000313" key="1">
    <source>
        <dbReference type="EMBL" id="CAD8051956.1"/>
    </source>
</evidence>
<keyword evidence="2" id="KW-1185">Reference proteome</keyword>
<organism evidence="1 2">
    <name type="scientific">Paramecium sonneborni</name>
    <dbReference type="NCBI Taxonomy" id="65129"/>
    <lineage>
        <taxon>Eukaryota</taxon>
        <taxon>Sar</taxon>
        <taxon>Alveolata</taxon>
        <taxon>Ciliophora</taxon>
        <taxon>Intramacronucleata</taxon>
        <taxon>Oligohymenophorea</taxon>
        <taxon>Peniculida</taxon>
        <taxon>Parameciidae</taxon>
        <taxon>Paramecium</taxon>
    </lineage>
</organism>
<accession>A0A8S1KFM0</accession>
<proteinExistence type="predicted"/>
<dbReference type="AlphaFoldDB" id="A0A8S1KFM0"/>
<dbReference type="OrthoDB" id="10357318at2759"/>